<dbReference type="GO" id="GO:0016020">
    <property type="term" value="C:membrane"/>
    <property type="evidence" value="ECO:0007669"/>
    <property type="project" value="GOC"/>
</dbReference>
<dbReference type="RefSeq" id="WP_191144438.1">
    <property type="nucleotide sequence ID" value="NZ_JACXAF010000008.1"/>
</dbReference>
<dbReference type="UniPathway" id="UPA00973"/>
<dbReference type="HAMAP" id="MF_00392">
    <property type="entry name" value="LpxB"/>
    <property type="match status" value="1"/>
</dbReference>
<dbReference type="InterPro" id="IPR003835">
    <property type="entry name" value="Glyco_trans_19"/>
</dbReference>
<dbReference type="PANTHER" id="PTHR30372">
    <property type="entry name" value="LIPID-A-DISACCHARIDE SYNTHASE"/>
    <property type="match status" value="1"/>
</dbReference>
<dbReference type="Pfam" id="PF02684">
    <property type="entry name" value="LpxB"/>
    <property type="match status" value="1"/>
</dbReference>
<keyword evidence="8 11" id="KW-0808">Transferase</keyword>
<evidence type="ECO:0000256" key="1">
    <source>
        <dbReference type="ARBA" id="ARBA00002056"/>
    </source>
</evidence>
<dbReference type="SUPFAM" id="SSF53756">
    <property type="entry name" value="UDP-Glycosyltransferase/glycogen phosphorylase"/>
    <property type="match status" value="1"/>
</dbReference>
<dbReference type="EMBL" id="JACXAF010000008">
    <property type="protein sequence ID" value="MBD1389341.1"/>
    <property type="molecule type" value="Genomic_DNA"/>
</dbReference>
<dbReference type="Proteomes" id="UP000638014">
    <property type="component" value="Unassembled WGS sequence"/>
</dbReference>
<keyword evidence="5 11" id="KW-0444">Lipid biosynthesis</keyword>
<comment type="caution">
    <text evidence="12">The sequence shown here is derived from an EMBL/GenBank/DDBJ whole genome shotgun (WGS) entry which is preliminary data.</text>
</comment>
<dbReference type="PANTHER" id="PTHR30372:SF4">
    <property type="entry name" value="LIPID-A-DISACCHARIDE SYNTHASE, MITOCHONDRIAL-RELATED"/>
    <property type="match status" value="1"/>
</dbReference>
<evidence type="ECO:0000256" key="5">
    <source>
        <dbReference type="ARBA" id="ARBA00022516"/>
    </source>
</evidence>
<keyword evidence="13" id="KW-1185">Reference proteome</keyword>
<keyword evidence="7 11" id="KW-0328">Glycosyltransferase</keyword>
<gene>
    <name evidence="11 12" type="primary">lpxB</name>
    <name evidence="12" type="ORF">IC617_07880</name>
</gene>
<reference evidence="12" key="1">
    <citation type="submission" date="2020-09" db="EMBL/GenBank/DDBJ databases">
        <title>A novel bacterium of genus Neiella, isolated from South China Sea.</title>
        <authorList>
            <person name="Huang H."/>
            <person name="Mo K."/>
            <person name="Hu Y."/>
        </authorList>
    </citation>
    <scope>NUCLEOTIDE SEQUENCE</scope>
    <source>
        <strain evidence="12">HB171785</strain>
    </source>
</reference>
<proteinExistence type="inferred from homology"/>
<evidence type="ECO:0000256" key="6">
    <source>
        <dbReference type="ARBA" id="ARBA00022556"/>
    </source>
</evidence>
<evidence type="ECO:0000313" key="12">
    <source>
        <dbReference type="EMBL" id="MBD1389341.1"/>
    </source>
</evidence>
<evidence type="ECO:0000256" key="2">
    <source>
        <dbReference type="ARBA" id="ARBA00007868"/>
    </source>
</evidence>
<dbReference type="EC" id="2.4.1.182" evidence="3 11"/>
<comment type="similarity">
    <text evidence="2 11">Belongs to the LpxB family.</text>
</comment>
<dbReference type="GO" id="GO:0009245">
    <property type="term" value="P:lipid A biosynthetic process"/>
    <property type="evidence" value="ECO:0007669"/>
    <property type="project" value="UniProtKB-UniRule"/>
</dbReference>
<dbReference type="AlphaFoldDB" id="A0A8J6UFY7"/>
<evidence type="ECO:0000256" key="3">
    <source>
        <dbReference type="ARBA" id="ARBA00012687"/>
    </source>
</evidence>
<dbReference type="NCBIfam" id="TIGR00215">
    <property type="entry name" value="lpxB"/>
    <property type="match status" value="1"/>
</dbReference>
<evidence type="ECO:0000313" key="13">
    <source>
        <dbReference type="Proteomes" id="UP000638014"/>
    </source>
</evidence>
<keyword evidence="9 11" id="KW-0443">Lipid metabolism</keyword>
<protein>
    <recommendedName>
        <fullName evidence="4 11">Lipid-A-disaccharide synthase</fullName>
        <ecNumber evidence="3 11">2.4.1.182</ecNumber>
    </recommendedName>
</protein>
<evidence type="ECO:0000256" key="9">
    <source>
        <dbReference type="ARBA" id="ARBA00023098"/>
    </source>
</evidence>
<comment type="catalytic activity">
    <reaction evidence="10 11">
        <text>a lipid X + a UDP-2-N,3-O-bis[(3R)-3-hydroxyacyl]-alpha-D-glucosamine = a lipid A disaccharide + UDP + H(+)</text>
        <dbReference type="Rhea" id="RHEA:67828"/>
        <dbReference type="ChEBI" id="CHEBI:15378"/>
        <dbReference type="ChEBI" id="CHEBI:58223"/>
        <dbReference type="ChEBI" id="CHEBI:137748"/>
        <dbReference type="ChEBI" id="CHEBI:176338"/>
        <dbReference type="ChEBI" id="CHEBI:176343"/>
        <dbReference type="EC" id="2.4.1.182"/>
    </reaction>
</comment>
<comment type="pathway">
    <text evidence="11">Bacterial outer membrane biogenesis; LPS lipid A biosynthesis.</text>
</comment>
<name>A0A8J6UFY7_9GAMM</name>
<evidence type="ECO:0000256" key="10">
    <source>
        <dbReference type="ARBA" id="ARBA00048975"/>
    </source>
</evidence>
<sequence length="391" mass="43336">MTAGVDRPIRIALLAGEASGDVLGASLLQALKHRYPNAEFAGIGGPKMIQAGFQSWFDMETLSVMGLFEVLGRLPELLKLRKDVVAKIIDWQPDVFVGIDAPDFNLGVEQRLKDAGITTVHYVSPSVWAWRQKRIFKIDRATDLVLALLPFEKQFYDSHQVACEFVGHPLADEIPMSLDRSEARQRIGLVDAEQVVALLPGSRGGEVAQLGDTFLQVAQQLQQQRPHLQFVIPAANDKRRQQIEALLANYPQLNATVIDGNARDAMAAANAVLLASGTVALEAMLVKRPMVVAYKVHWLTYQIARRMVKVKYASLPNLLANKALVPEYLQYEMTVENLVAELNRQLDSPNATLQAEFEQLHRLIRQDASVRATDAIDVLIKSKQANSGSNQ</sequence>
<keyword evidence="6 11" id="KW-0441">Lipid A biosynthesis</keyword>
<dbReference type="GO" id="GO:0005543">
    <property type="term" value="F:phospholipid binding"/>
    <property type="evidence" value="ECO:0007669"/>
    <property type="project" value="TreeGrafter"/>
</dbReference>
<comment type="function">
    <text evidence="1 11">Condensation of UDP-2,3-diacylglucosamine and 2,3-diacylglucosamine-1-phosphate to form lipid A disaccharide, a precursor of lipid A, a phosphorylated glycolipid that anchors the lipopolysaccharide to the outer membrane of the cell.</text>
</comment>
<evidence type="ECO:0000256" key="4">
    <source>
        <dbReference type="ARBA" id="ARBA00020902"/>
    </source>
</evidence>
<dbReference type="GO" id="GO:0008915">
    <property type="term" value="F:lipid-A-disaccharide synthase activity"/>
    <property type="evidence" value="ECO:0007669"/>
    <property type="project" value="UniProtKB-UniRule"/>
</dbReference>
<dbReference type="Gene3D" id="3.40.50.2000">
    <property type="entry name" value="Glycogen Phosphorylase B"/>
    <property type="match status" value="1"/>
</dbReference>
<organism evidence="12 13">
    <name type="scientific">Neiella litorisoli</name>
    <dbReference type="NCBI Taxonomy" id="2771431"/>
    <lineage>
        <taxon>Bacteria</taxon>
        <taxon>Pseudomonadati</taxon>
        <taxon>Pseudomonadota</taxon>
        <taxon>Gammaproteobacteria</taxon>
        <taxon>Alteromonadales</taxon>
        <taxon>Echinimonadaceae</taxon>
        <taxon>Neiella</taxon>
    </lineage>
</organism>
<evidence type="ECO:0000256" key="8">
    <source>
        <dbReference type="ARBA" id="ARBA00022679"/>
    </source>
</evidence>
<evidence type="ECO:0000256" key="11">
    <source>
        <dbReference type="HAMAP-Rule" id="MF_00392"/>
    </source>
</evidence>
<evidence type="ECO:0000256" key="7">
    <source>
        <dbReference type="ARBA" id="ARBA00022676"/>
    </source>
</evidence>
<accession>A0A8J6UFY7</accession>